<reference evidence="3 4" key="1">
    <citation type="journal article" date="2024" name="G3 (Bethesda)">
        <title>Genome assembly of Hibiscus sabdariffa L. provides insights into metabolisms of medicinal natural products.</title>
        <authorList>
            <person name="Kim T."/>
        </authorList>
    </citation>
    <scope>NUCLEOTIDE SEQUENCE [LARGE SCALE GENOMIC DNA]</scope>
    <source>
        <strain evidence="3">TK-2024</strain>
        <tissue evidence="3">Old leaves</tissue>
    </source>
</reference>
<feature type="signal peptide" evidence="2">
    <location>
        <begin position="1"/>
        <end position="27"/>
    </location>
</feature>
<evidence type="ECO:0000256" key="2">
    <source>
        <dbReference type="SAM" id="SignalP"/>
    </source>
</evidence>
<feature type="compositionally biased region" description="Basic and acidic residues" evidence="1">
    <location>
        <begin position="45"/>
        <end position="61"/>
    </location>
</feature>
<accession>A0ABR2DNJ9</accession>
<sequence length="79" mass="8810">MFSRVSLGYSLLIMLSVSVFLQHGILGARFLTDKVGDKVNKLQKTWKENPDSNGSEADHDIFATINREVPSGPDPLHNR</sequence>
<dbReference type="Proteomes" id="UP001472677">
    <property type="component" value="Unassembled WGS sequence"/>
</dbReference>
<feature type="region of interest" description="Disordered" evidence="1">
    <location>
        <begin position="45"/>
        <end position="79"/>
    </location>
</feature>
<keyword evidence="4" id="KW-1185">Reference proteome</keyword>
<proteinExistence type="predicted"/>
<evidence type="ECO:0000313" key="4">
    <source>
        <dbReference type="Proteomes" id="UP001472677"/>
    </source>
</evidence>
<evidence type="ECO:0000256" key="1">
    <source>
        <dbReference type="SAM" id="MobiDB-lite"/>
    </source>
</evidence>
<keyword evidence="2" id="KW-0732">Signal</keyword>
<name>A0ABR2DNJ9_9ROSI</name>
<evidence type="ECO:0000313" key="3">
    <source>
        <dbReference type="EMBL" id="KAK8543013.1"/>
    </source>
</evidence>
<protein>
    <submittedName>
        <fullName evidence="3">Uncharacterized protein</fullName>
    </submittedName>
</protein>
<comment type="caution">
    <text evidence="3">The sequence shown here is derived from an EMBL/GenBank/DDBJ whole genome shotgun (WGS) entry which is preliminary data.</text>
</comment>
<gene>
    <name evidence="3" type="ORF">V6N12_015587</name>
</gene>
<feature type="chain" id="PRO_5045516337" evidence="2">
    <location>
        <begin position="28"/>
        <end position="79"/>
    </location>
</feature>
<dbReference type="EMBL" id="JBBPBM010000024">
    <property type="protein sequence ID" value="KAK8543013.1"/>
    <property type="molecule type" value="Genomic_DNA"/>
</dbReference>
<organism evidence="3 4">
    <name type="scientific">Hibiscus sabdariffa</name>
    <name type="common">roselle</name>
    <dbReference type="NCBI Taxonomy" id="183260"/>
    <lineage>
        <taxon>Eukaryota</taxon>
        <taxon>Viridiplantae</taxon>
        <taxon>Streptophyta</taxon>
        <taxon>Embryophyta</taxon>
        <taxon>Tracheophyta</taxon>
        <taxon>Spermatophyta</taxon>
        <taxon>Magnoliopsida</taxon>
        <taxon>eudicotyledons</taxon>
        <taxon>Gunneridae</taxon>
        <taxon>Pentapetalae</taxon>
        <taxon>rosids</taxon>
        <taxon>malvids</taxon>
        <taxon>Malvales</taxon>
        <taxon>Malvaceae</taxon>
        <taxon>Malvoideae</taxon>
        <taxon>Hibiscus</taxon>
    </lineage>
</organism>